<keyword evidence="5" id="KW-0677">Repeat</keyword>
<comment type="similarity">
    <text evidence="2">Belongs to the dynein heavy chain family.</text>
</comment>
<dbReference type="EMBL" id="CAJNRG010017429">
    <property type="protein sequence ID" value="CAF2224944.1"/>
    <property type="molecule type" value="Genomic_DNA"/>
</dbReference>
<dbReference type="Pfam" id="PF12774">
    <property type="entry name" value="AAA_6"/>
    <property type="match status" value="1"/>
</dbReference>
<dbReference type="InterPro" id="IPR024317">
    <property type="entry name" value="Dynein_heavy_chain_D4_dom"/>
</dbReference>
<evidence type="ECO:0000256" key="14">
    <source>
        <dbReference type="SAM" id="Coils"/>
    </source>
</evidence>
<evidence type="ECO:0000256" key="9">
    <source>
        <dbReference type="ARBA" id="ARBA00023054"/>
    </source>
</evidence>
<dbReference type="InterPro" id="IPR035699">
    <property type="entry name" value="AAA_6"/>
</dbReference>
<dbReference type="InterPro" id="IPR042222">
    <property type="entry name" value="Dynein_2_N"/>
</dbReference>
<dbReference type="Gene3D" id="1.10.8.720">
    <property type="entry name" value="Region D6 of dynein motor"/>
    <property type="match status" value="1"/>
</dbReference>
<dbReference type="Pfam" id="PF12775">
    <property type="entry name" value="AAA_7"/>
    <property type="match status" value="1"/>
</dbReference>
<name>A0A816ZNV0_9BILA</name>
<dbReference type="Gene3D" id="1.20.1270.280">
    <property type="match status" value="1"/>
</dbReference>
<dbReference type="SMART" id="SM00382">
    <property type="entry name" value="AAA"/>
    <property type="match status" value="3"/>
</dbReference>
<evidence type="ECO:0000256" key="3">
    <source>
        <dbReference type="ARBA" id="ARBA00022490"/>
    </source>
</evidence>
<dbReference type="GO" id="GO:0051959">
    <property type="term" value="F:dynein light intermediate chain binding"/>
    <property type="evidence" value="ECO:0007669"/>
    <property type="project" value="InterPro"/>
</dbReference>
<feature type="domain" description="AAA+ ATPase" evidence="16">
    <location>
        <begin position="543"/>
        <end position="682"/>
    </location>
</feature>
<dbReference type="FunFam" id="3.40.50.300:FF:000223">
    <property type="entry name" value="Dynein heavy chain 3, axonemal"/>
    <property type="match status" value="1"/>
</dbReference>
<dbReference type="Pfam" id="PF18199">
    <property type="entry name" value="Dynein_C"/>
    <property type="match status" value="1"/>
</dbReference>
<dbReference type="Pfam" id="PF12777">
    <property type="entry name" value="MT"/>
    <property type="match status" value="1"/>
</dbReference>
<accession>A0A816ZNV0</accession>
<dbReference type="Gene3D" id="3.40.50.300">
    <property type="entry name" value="P-loop containing nucleotide triphosphate hydrolases"/>
    <property type="match status" value="5"/>
</dbReference>
<dbReference type="GO" id="GO:0005524">
    <property type="term" value="F:ATP binding"/>
    <property type="evidence" value="ECO:0007669"/>
    <property type="project" value="UniProtKB-KW"/>
</dbReference>
<evidence type="ECO:0000313" key="17">
    <source>
        <dbReference type="EMBL" id="CAF2224944.1"/>
    </source>
</evidence>
<feature type="compositionally biased region" description="Basic and acidic residues" evidence="15">
    <location>
        <begin position="1"/>
        <end position="10"/>
    </location>
</feature>
<reference evidence="17" key="1">
    <citation type="submission" date="2021-02" db="EMBL/GenBank/DDBJ databases">
        <authorList>
            <person name="Nowell W R."/>
        </authorList>
    </citation>
    <scope>NUCLEOTIDE SEQUENCE</scope>
</reference>
<dbReference type="InterPro" id="IPR041658">
    <property type="entry name" value="AAA_lid_11"/>
</dbReference>
<dbReference type="Pfam" id="PF08393">
    <property type="entry name" value="DHC_N2"/>
    <property type="match status" value="1"/>
</dbReference>
<dbReference type="FunFam" id="3.20.180.20:FF:000003">
    <property type="entry name" value="Dynein heavy chain 12, axonemal"/>
    <property type="match status" value="1"/>
</dbReference>
<evidence type="ECO:0000256" key="7">
    <source>
        <dbReference type="ARBA" id="ARBA00022840"/>
    </source>
</evidence>
<keyword evidence="6" id="KW-0547">Nucleotide-binding</keyword>
<dbReference type="SUPFAM" id="SSF52540">
    <property type="entry name" value="P-loop containing nucleoside triphosphate hydrolases"/>
    <property type="match status" value="4"/>
</dbReference>
<dbReference type="FunFam" id="1.10.287.2620:FF:000002">
    <property type="entry name" value="Dynein heavy chain 2, axonemal"/>
    <property type="match status" value="1"/>
</dbReference>
<dbReference type="Proteomes" id="UP000663887">
    <property type="component" value="Unassembled WGS sequence"/>
</dbReference>
<dbReference type="InterPro" id="IPR013602">
    <property type="entry name" value="Dynein_heavy_linker"/>
</dbReference>
<dbReference type="FunFam" id="3.40.50.300:FF:002141">
    <property type="entry name" value="Dynein heavy chain"/>
    <property type="match status" value="1"/>
</dbReference>
<proteinExistence type="inferred from homology"/>
<dbReference type="Gene3D" id="1.10.472.130">
    <property type="match status" value="1"/>
</dbReference>
<dbReference type="GO" id="GO:0030286">
    <property type="term" value="C:dynein complex"/>
    <property type="evidence" value="ECO:0007669"/>
    <property type="project" value="UniProtKB-KW"/>
</dbReference>
<feature type="domain" description="AAA+ ATPase" evidence="16">
    <location>
        <begin position="824"/>
        <end position="963"/>
    </location>
</feature>
<evidence type="ECO:0000256" key="12">
    <source>
        <dbReference type="ARBA" id="ARBA00023212"/>
    </source>
</evidence>
<evidence type="ECO:0000256" key="10">
    <source>
        <dbReference type="ARBA" id="ARBA00023069"/>
    </source>
</evidence>
<dbReference type="FunFam" id="1.20.920.30:FF:000002">
    <property type="entry name" value="Dynein axonemal heavy chain 3"/>
    <property type="match status" value="1"/>
</dbReference>
<dbReference type="InterPro" id="IPR042219">
    <property type="entry name" value="AAA_lid_11_sf"/>
</dbReference>
<dbReference type="FunFam" id="3.40.50.300:FF:000362">
    <property type="entry name" value="Dynein, axonemal, heavy chain 6"/>
    <property type="match status" value="1"/>
</dbReference>
<dbReference type="InterPro" id="IPR024743">
    <property type="entry name" value="Dynein_HC_stalk"/>
</dbReference>
<feature type="coiled-coil region" evidence="14">
    <location>
        <begin position="2036"/>
        <end position="2084"/>
    </location>
</feature>
<keyword evidence="3" id="KW-0963">Cytoplasm</keyword>
<dbReference type="FunFam" id="3.40.50.300:FF:000044">
    <property type="entry name" value="Dynein heavy chain 5, axonemal"/>
    <property type="match status" value="1"/>
</dbReference>
<evidence type="ECO:0000256" key="13">
    <source>
        <dbReference type="ARBA" id="ARBA00023273"/>
    </source>
</evidence>
<organism evidence="17 18">
    <name type="scientific">Rotaria magnacalcarata</name>
    <dbReference type="NCBI Taxonomy" id="392030"/>
    <lineage>
        <taxon>Eukaryota</taxon>
        <taxon>Metazoa</taxon>
        <taxon>Spiralia</taxon>
        <taxon>Gnathifera</taxon>
        <taxon>Rotifera</taxon>
        <taxon>Eurotatoria</taxon>
        <taxon>Bdelloidea</taxon>
        <taxon>Philodinida</taxon>
        <taxon>Philodinidae</taxon>
        <taxon>Rotaria</taxon>
    </lineage>
</organism>
<feature type="region of interest" description="Disordered" evidence="15">
    <location>
        <begin position="1"/>
        <end position="37"/>
    </location>
</feature>
<keyword evidence="10" id="KW-0969">Cilium</keyword>
<dbReference type="Gene3D" id="6.10.140.1060">
    <property type="match status" value="1"/>
</dbReference>
<keyword evidence="4" id="KW-0493">Microtubule</keyword>
<dbReference type="FunFam" id="1.20.1270.280:FF:000001">
    <property type="entry name" value="dynein heavy chain 7, axonemal"/>
    <property type="match status" value="1"/>
</dbReference>
<dbReference type="PANTHER" id="PTHR22878">
    <property type="entry name" value="DYNEIN HEAVY CHAIN 6, AXONEMAL-LIKE-RELATED"/>
    <property type="match status" value="1"/>
</dbReference>
<dbReference type="Gene3D" id="1.20.920.30">
    <property type="match status" value="1"/>
</dbReference>
<dbReference type="CDD" id="cd00009">
    <property type="entry name" value="AAA"/>
    <property type="match status" value="1"/>
</dbReference>
<dbReference type="InterPro" id="IPR043157">
    <property type="entry name" value="Dynein_AAA1S"/>
</dbReference>
<evidence type="ECO:0000256" key="4">
    <source>
        <dbReference type="ARBA" id="ARBA00022701"/>
    </source>
</evidence>
<dbReference type="Pfam" id="PF17857">
    <property type="entry name" value="AAA_lid_1"/>
    <property type="match status" value="1"/>
</dbReference>
<evidence type="ECO:0000256" key="8">
    <source>
        <dbReference type="ARBA" id="ARBA00023017"/>
    </source>
</evidence>
<dbReference type="GO" id="GO:0003341">
    <property type="term" value="P:cilium movement"/>
    <property type="evidence" value="ECO:0007669"/>
    <property type="project" value="UniProtKB-ARBA"/>
</dbReference>
<dbReference type="InterPro" id="IPR003593">
    <property type="entry name" value="AAA+_ATPase"/>
</dbReference>
<evidence type="ECO:0000256" key="1">
    <source>
        <dbReference type="ARBA" id="ARBA00004430"/>
    </source>
</evidence>
<keyword evidence="7" id="KW-0067">ATP-binding</keyword>
<dbReference type="Gene3D" id="3.20.180.20">
    <property type="entry name" value="Dynein heavy chain, N-terminal domain 2"/>
    <property type="match status" value="1"/>
</dbReference>
<dbReference type="PANTHER" id="PTHR22878:SF70">
    <property type="entry name" value="DYNEIN HEAVY CHAIN 2, AXONEMAL"/>
    <property type="match status" value="1"/>
</dbReference>
<dbReference type="FunFam" id="3.10.490.20:FF:000001">
    <property type="entry name" value="dynein heavy chain 7, axonemal"/>
    <property type="match status" value="1"/>
</dbReference>
<dbReference type="Pfam" id="PF17852">
    <property type="entry name" value="Dynein_AAA_lid"/>
    <property type="match status" value="1"/>
</dbReference>
<dbReference type="Gene3D" id="1.10.287.2620">
    <property type="match status" value="1"/>
</dbReference>
<keyword evidence="9 14" id="KW-0175">Coiled coil</keyword>
<dbReference type="Gene3D" id="1.20.58.1120">
    <property type="match status" value="1"/>
</dbReference>
<dbReference type="GO" id="GO:0005874">
    <property type="term" value="C:microtubule"/>
    <property type="evidence" value="ECO:0007669"/>
    <property type="project" value="UniProtKB-KW"/>
</dbReference>
<gene>
    <name evidence="17" type="ORF">XDN619_LOCUS33999</name>
</gene>
<keyword evidence="11" id="KW-0505">Motor protein</keyword>
<feature type="domain" description="AAA+ ATPase" evidence="16">
    <location>
        <begin position="1182"/>
        <end position="1330"/>
    </location>
</feature>
<dbReference type="Gene3D" id="1.10.8.710">
    <property type="match status" value="1"/>
</dbReference>
<keyword evidence="12" id="KW-0206">Cytoskeleton</keyword>
<dbReference type="FunFam" id="1.10.8.710:FF:000004">
    <property type="entry name" value="Dynein axonemal heavy chain 6"/>
    <property type="match status" value="1"/>
</dbReference>
<dbReference type="InterPro" id="IPR041589">
    <property type="entry name" value="DNAH3_AAA_lid_1"/>
</dbReference>
<dbReference type="FunFam" id="1.10.8.720:FF:000001">
    <property type="entry name" value="dynein heavy chain 7, axonemal"/>
    <property type="match status" value="1"/>
</dbReference>
<dbReference type="InterPro" id="IPR027417">
    <property type="entry name" value="P-loop_NTPase"/>
</dbReference>
<dbReference type="Gene3D" id="1.20.140.100">
    <property type="entry name" value="Dynein heavy chain, N-terminal domain 2"/>
    <property type="match status" value="1"/>
</dbReference>
<dbReference type="Pfam" id="PF03028">
    <property type="entry name" value="Dynein_heavy"/>
    <property type="match status" value="1"/>
</dbReference>
<dbReference type="Pfam" id="PF12781">
    <property type="entry name" value="AAA_9"/>
    <property type="match status" value="1"/>
</dbReference>
<dbReference type="Pfam" id="PF18198">
    <property type="entry name" value="AAA_lid_11"/>
    <property type="match status" value="1"/>
</dbReference>
<dbReference type="FunFam" id="1.20.920.20:FF:000006">
    <property type="entry name" value="Dynein, axonemal, heavy chain 6"/>
    <property type="match status" value="1"/>
</dbReference>
<keyword evidence="8" id="KW-0243">Dynein</keyword>
<dbReference type="GO" id="GO:0008569">
    <property type="term" value="F:minus-end-directed microtubule motor activity"/>
    <property type="evidence" value="ECO:0007669"/>
    <property type="project" value="InterPro"/>
</dbReference>
<comment type="subcellular location">
    <subcellularLocation>
        <location evidence="1">Cytoplasm</location>
        <location evidence="1">Cytoskeleton</location>
        <location evidence="1">Cilium axoneme</location>
    </subcellularLocation>
</comment>
<dbReference type="InterPro" id="IPR026983">
    <property type="entry name" value="DHC"/>
</dbReference>
<dbReference type="InterPro" id="IPR043160">
    <property type="entry name" value="Dynein_C_barrel"/>
</dbReference>
<dbReference type="InterPro" id="IPR004273">
    <property type="entry name" value="Dynein_heavy_D6_P-loop"/>
</dbReference>
<dbReference type="FunFam" id="1.20.140.100:FF:000004">
    <property type="entry name" value="Dynein axonemal heavy chain 6"/>
    <property type="match status" value="1"/>
</dbReference>
<dbReference type="InterPro" id="IPR041466">
    <property type="entry name" value="Dynein_AAA5_ext"/>
</dbReference>
<dbReference type="Pfam" id="PF12780">
    <property type="entry name" value="AAA_8"/>
    <property type="match status" value="1"/>
</dbReference>
<comment type="caution">
    <text evidence="17">The sequence shown here is derived from an EMBL/GenBank/DDBJ whole genome shotgun (WGS) entry which is preliminary data.</text>
</comment>
<keyword evidence="13" id="KW-0966">Cell projection</keyword>
<dbReference type="Gene3D" id="3.10.490.20">
    <property type="match status" value="1"/>
</dbReference>
<evidence type="ECO:0000256" key="11">
    <source>
        <dbReference type="ARBA" id="ARBA00023175"/>
    </source>
</evidence>
<sequence>MSLGKKRMEDEAGGDASGADADAVEKDEDERELEKLEKNDPEMLRICTVILDQLDTFKEHLPVISILCNPGIRPRHWEKMSTIFERNLKPDTGTTLRKVLQLGLEPYMEQFEVVSAGASKEFSLEKALNKMQEDWEPVMFNTSKYKETGLTILSSVDDIQTILDDHIVKTQTMKGSPFIKPFEHEIKVWEARLLLIQAIIDVWLKVQANWLYLDPIFSSEDINQQMPEEGRLFSTVDRNYKDIMRHLDKDQHVMAATSLTGLLDKLNDSHTLLEKINKGLNAYLEKKRLFFPRFFFLSNDEMLEILSETKDPTRVQPHLKKLFEGIAKLDFDAKVDIHAMMSSEGEKIKFIRSISTSETKGAVEKWLIQVEDVMLKSVRHVIEQSYVAYPNEYRSEWVTNWPGQVVLCVSQIFWTTEVKEALVTGVKGLTEYYAKLEAQLGDIVELVRGKLNKQTRITLEALVVIDVHAKDTVKDLVNKQVQSENDFNWLAQLRYYWEEDDCRVRITNAAVKYCYEYLGNTPRLVITPLTDRCYRTLVGAFHLHLNGAPEGPAGTGKTETTKDLAKALAVQCVVFNCSDTMDYKGMGKFFKGLASSGAWACFDEFNRIDLEVLSVIAQQILQIIQAIQGNMEKFEFEGTEIRLNTNCYVCITMNPGYAGRSELPDNLKVLFRPVAMMVPDYGLISEISLYSYGFMKARPLSVKIVTVYKLCSEQLSSQYHYDYGMRAVKSVLWAAGALKQKYPTEDEDILILRSIIDVNLPKFLAHDIPLFNGIISDLFPGITLPKPDYDVININMIEVCERKNLQATEAFMTKVTQTYEMMLVRHGFMLVGEPFAGKSMVLQVLAESLSLMNTKGVGDELKVQYKVINPKAVTIGQLYGNFDLVSHEWNDGVLANTFRDFAMSENPDRKWVIFDGPVDAVWIENMNTVLDDNKKLCLTSGEIIQMSNVMSMIFEVMDLSQASPATVSRCGMIYLEPRVLGWRPLVESWVNREIAEPLKMYKHEILALFDFLIPQCIDHVRHVTKEVNPTGDSNLVRSMMNWINMCMAEALKDEEEPEKNKNIRSWLIYVAHWACVWSLGATGDTDSRVKFDAFFRDLLRGKFEPIPDIFQGKFDLQIPEKGLVHDYYFVFKNRGDWFPWENLMRTAEGTAGTVSMKNIRRYIVPTVDTTRVNYMLDLVVPSKQPILFVGPTGTGKSAYVQNYLMNKIDKDQYMAFFINFSAQTSNNQVQDIIMSRLDRRRKGTFGPPMMKKAVFFVDDMNMPQKDRYGAQGPIELLRQFMDHRHWYDRKDTSKIILEDIQFVSAMGPPGGGRNVVTARFIRHFMTIAINPFTDETLTKIFATLFSVYIKGQEFTSDYLTLGNQIVQSTLQVYNAAALSLLPTPAKSHYIFNLRDFSRVILGCCLIRKSEVESKRTFIRLWVHETMRVFYDRLIDDKDRTWLVDAVKACVKDIFKESFDAVFEHLANNGRGGAKVSEEDLRSLLFGDFLRPDLEVEERFYEEVKVIDTMYSIVEKAVEEYNSTHKTKMNLVVFRYVLEHLSRICRILRLPGGNALLVGVGGSGRQSLTRLAAAMANYDVHQPEITKNYGVYEFREDCKKVMKMSGAQNKPTVFLLTDSQIKDERFLEDIDSLLNTGEVPNLFPADERGEIMEAVAGQAAASQTDGDKNADFGPLALFQFFVNRVRDNLHIVLAFSPIGDAFRSRLRQFPSLINCCTLDWFQAWPEDALERVAKKFLEQVDIKDSEKDACVDIVKHFHTTTQRLSEKFYSKLQRYNYVTPTSYLQAISGFKMLITQKQNEIMAAKRRYVKGLDQLAFAEQQVGKMRTELEALQPQLQESAKQTAAMLVDIEIQSRQAGQTREVVVAEEAVVNAKAIDANKLKEECEHDLSAAMPALEAAINALDTLKPADITEIRTMQQPPSTVRKVLASVCVLTNRQPDRKHDPNNPGKKIIDYWAPAKKALGEMDFINQLKTFDKDHIAPEVMKKLREEYLTDADLEPKRVMQASVAAHGLILFVRAMDVYDRIAKEVAPKKAKLEEVDKEVRELEATLTEKRSQLAQVESRLKRLQNDLDSAQKRKAQLEFEVDLCAKKLVRAQKLIGGLGGEKSRWTLAAENLQKIYDNLLGDVLVSSGVIGYLGAFTSAFRDEATHAWIDLCKKKKLPCSDAEKYSLANTLGEPIKIQAWNINGLPKDAFSVDNAVTIQNSNRWPLMIDPQNQANRWVKNSYAQLNLKVVKLTDNDFMRQLDNCIQLGLPLLIENVGEDLDPSLEPILLKQVFKQGGVEMIRLGDKIIEYSKDFKLFITTKLRNPHYLPEISTKVTLLNFMITSEGLQDQLLGIVVAKERPELEEERQALIITQAENQRLLKEAEDKILFTLSSSEGNILEDEAAIQTLDSSKVISDEISKKQKIAEETAKKIEASRQDYKPIAEYSAILFFCLNDLPNIDPKMDKSEYLFFLTGGIGLENKNKNPGQGWLSDKCWDELCRLSDLQKFIGLRESFEANIEVFKSIYDAKDPMTIELPAPWNEKFDQFQKMTVIRVIRPDKVVQMVVEFVKKNLGQKFVEPPPFDLSKSFNDSHALAPIVFILSPGADPMGQLIKIAKDKGFFEKKFNYISLGQGQGPFASAMIQKAQSDGGWVCLQNCHLAVSWMQTLEKICEDFAADNTNPEFRLWLTSYPSPKFPVTILQNGVKLTNEPPTGLRMNMLQSYLNAPICEPAFFEKIDEGKDAIWERLLFGLCFFHALVQERRKFGPQGFNIPYGFNESDLLISVKQLQMFINEYNDIPYDAIRYMAGELTDDWDRRCLAAVLIDFYNPQVAEVPKHKLSPSGVYYVPPKGTYDEYIEFIKNLPLSQHPEVFGMHENVDISKDLQATRLLFDSILLTMGSTTAEGGNSDKKLNDISNDILSKLPNNFNLEEAMKKYPTQYNESMNTVLVQEMERFNKLMTVIRSSLQNVIKAIKGLVVMNVELEALTNSLMIGKQPEMWTKQSYPSLKSLGSYYNDLLERIKFLQTWYDVGKPPVYWISGFYFTQAFLTGVKQNFARKYTIPIDLLTFEFQVLKISKSDIGPDDGAYINGLYVDGARWNQDTGLLDEQFSKMLYDPIPIIWVKPIKTNELNIEGTYECPIYKTSERRGVLSTTGHSTNFVMPVYLPTNHKSEHWIKRGVALLCQLDD</sequence>
<dbReference type="FunFam" id="1.20.58.1120:FF:000005">
    <property type="entry name" value="Dynein, axonemal, heavy chain 12"/>
    <property type="match status" value="1"/>
</dbReference>
<evidence type="ECO:0000313" key="18">
    <source>
        <dbReference type="Proteomes" id="UP000663887"/>
    </source>
</evidence>
<dbReference type="Gene3D" id="1.20.920.20">
    <property type="match status" value="1"/>
</dbReference>
<dbReference type="InterPro" id="IPR041228">
    <property type="entry name" value="Dynein_C"/>
</dbReference>
<evidence type="ECO:0000259" key="16">
    <source>
        <dbReference type="SMART" id="SM00382"/>
    </source>
</evidence>
<dbReference type="GO" id="GO:0045505">
    <property type="term" value="F:dynein intermediate chain binding"/>
    <property type="evidence" value="ECO:0007669"/>
    <property type="project" value="InterPro"/>
</dbReference>
<evidence type="ECO:0000256" key="6">
    <source>
        <dbReference type="ARBA" id="ARBA00022741"/>
    </source>
</evidence>
<evidence type="ECO:0000256" key="5">
    <source>
        <dbReference type="ARBA" id="ARBA00022737"/>
    </source>
</evidence>
<evidence type="ECO:0000256" key="2">
    <source>
        <dbReference type="ARBA" id="ARBA00008887"/>
    </source>
</evidence>
<dbReference type="InterPro" id="IPR035706">
    <property type="entry name" value="AAA_9"/>
</dbReference>
<evidence type="ECO:0000256" key="15">
    <source>
        <dbReference type="SAM" id="MobiDB-lite"/>
    </source>
</evidence>
<protein>
    <recommendedName>
        <fullName evidence="16">AAA+ ATPase domain-containing protein</fullName>
    </recommendedName>
</protein>
<dbReference type="GO" id="GO:0005930">
    <property type="term" value="C:axoneme"/>
    <property type="evidence" value="ECO:0007669"/>
    <property type="project" value="UniProtKB-SubCell"/>
</dbReference>
<dbReference type="FunFam" id="3.40.50.300:FF:001328">
    <property type="entry name" value="Dynein heavy chain 6, axonemal"/>
    <property type="match status" value="1"/>
</dbReference>
<dbReference type="InterPro" id="IPR042228">
    <property type="entry name" value="Dynein_linker_3"/>
</dbReference>